<dbReference type="InterPro" id="IPR036236">
    <property type="entry name" value="Znf_C2H2_sf"/>
</dbReference>
<feature type="domain" description="C2H2-type" evidence="13">
    <location>
        <begin position="251"/>
        <end position="278"/>
    </location>
</feature>
<feature type="domain" description="C2H2-type" evidence="13">
    <location>
        <begin position="363"/>
        <end position="390"/>
    </location>
</feature>
<protein>
    <submittedName>
        <fullName evidence="15">Zinc finger protein OZF isoform X1</fullName>
    </submittedName>
</protein>
<dbReference type="RefSeq" id="XP_013882342.1">
    <property type="nucleotide sequence ID" value="XM_014026888.1"/>
</dbReference>
<dbReference type="AlphaFoldDB" id="A0A2I4CQS8"/>
<dbReference type="PROSITE" id="PS50157">
    <property type="entry name" value="ZINC_FINGER_C2H2_2"/>
    <property type="match status" value="7"/>
</dbReference>
<evidence type="ECO:0000256" key="1">
    <source>
        <dbReference type="ARBA" id="ARBA00004123"/>
    </source>
</evidence>
<dbReference type="SMART" id="SM00355">
    <property type="entry name" value="ZnF_C2H2"/>
    <property type="match status" value="7"/>
</dbReference>
<dbReference type="KEGG" id="alim:106531116"/>
<feature type="domain" description="C2H2-type" evidence="13">
    <location>
        <begin position="223"/>
        <end position="250"/>
    </location>
</feature>
<evidence type="ECO:0000256" key="6">
    <source>
        <dbReference type="ARBA" id="ARBA00022833"/>
    </source>
</evidence>
<keyword evidence="5 11" id="KW-0863">Zinc-finger</keyword>
<feature type="region of interest" description="Disordered" evidence="12">
    <location>
        <begin position="27"/>
        <end position="48"/>
    </location>
</feature>
<feature type="domain" description="C2H2-type" evidence="13">
    <location>
        <begin position="307"/>
        <end position="334"/>
    </location>
</feature>
<dbReference type="GO" id="GO:0000981">
    <property type="term" value="F:DNA-binding transcription factor activity, RNA polymerase II-specific"/>
    <property type="evidence" value="ECO:0007669"/>
    <property type="project" value="TreeGrafter"/>
</dbReference>
<feature type="region of interest" description="Disordered" evidence="12">
    <location>
        <begin position="69"/>
        <end position="165"/>
    </location>
</feature>
<gene>
    <name evidence="15" type="primary">LOC106531116</name>
</gene>
<evidence type="ECO:0000256" key="5">
    <source>
        <dbReference type="ARBA" id="ARBA00022771"/>
    </source>
</evidence>
<feature type="compositionally biased region" description="Acidic residues" evidence="12">
    <location>
        <begin position="123"/>
        <end position="135"/>
    </location>
</feature>
<keyword evidence="8" id="KW-0238">DNA-binding</keyword>
<dbReference type="Gene3D" id="3.30.160.60">
    <property type="entry name" value="Classic Zinc Finger"/>
    <property type="match status" value="7"/>
</dbReference>
<organism evidence="14 15">
    <name type="scientific">Austrofundulus limnaeus</name>
    <name type="common">Annual killifish</name>
    <dbReference type="NCBI Taxonomy" id="52670"/>
    <lineage>
        <taxon>Eukaryota</taxon>
        <taxon>Metazoa</taxon>
        <taxon>Chordata</taxon>
        <taxon>Craniata</taxon>
        <taxon>Vertebrata</taxon>
        <taxon>Euteleostomi</taxon>
        <taxon>Actinopterygii</taxon>
        <taxon>Neopterygii</taxon>
        <taxon>Teleostei</taxon>
        <taxon>Neoteleostei</taxon>
        <taxon>Acanthomorphata</taxon>
        <taxon>Ovalentaria</taxon>
        <taxon>Atherinomorphae</taxon>
        <taxon>Cyprinodontiformes</taxon>
        <taxon>Rivulidae</taxon>
        <taxon>Austrofundulus</taxon>
    </lineage>
</organism>
<dbReference type="PANTHER" id="PTHR24409">
    <property type="entry name" value="ZINC FINGER PROTEIN 142"/>
    <property type="match status" value="1"/>
</dbReference>
<feature type="compositionally biased region" description="Polar residues" evidence="12">
    <location>
        <begin position="81"/>
        <end position="92"/>
    </location>
</feature>
<evidence type="ECO:0000259" key="13">
    <source>
        <dbReference type="PROSITE" id="PS50157"/>
    </source>
</evidence>
<dbReference type="GeneID" id="106531116"/>
<keyword evidence="6" id="KW-0862">Zinc</keyword>
<accession>A0A2I4CQS8</accession>
<dbReference type="GO" id="GO:0000977">
    <property type="term" value="F:RNA polymerase II transcription regulatory region sequence-specific DNA binding"/>
    <property type="evidence" value="ECO:0007669"/>
    <property type="project" value="TreeGrafter"/>
</dbReference>
<feature type="compositionally biased region" description="Low complexity" evidence="12">
    <location>
        <begin position="109"/>
        <end position="122"/>
    </location>
</feature>
<dbReference type="FunFam" id="3.30.160.60:FF:000100">
    <property type="entry name" value="Zinc finger 45-like"/>
    <property type="match status" value="1"/>
</dbReference>
<dbReference type="GO" id="GO:0008270">
    <property type="term" value="F:zinc ion binding"/>
    <property type="evidence" value="ECO:0007669"/>
    <property type="project" value="UniProtKB-KW"/>
</dbReference>
<evidence type="ECO:0000256" key="4">
    <source>
        <dbReference type="ARBA" id="ARBA00022737"/>
    </source>
</evidence>
<dbReference type="Pfam" id="PF00096">
    <property type="entry name" value="zf-C2H2"/>
    <property type="match status" value="6"/>
</dbReference>
<dbReference type="FunFam" id="3.30.160.60:FF:000446">
    <property type="entry name" value="Zinc finger protein"/>
    <property type="match status" value="1"/>
</dbReference>
<evidence type="ECO:0000256" key="3">
    <source>
        <dbReference type="ARBA" id="ARBA00022723"/>
    </source>
</evidence>
<dbReference type="FunFam" id="3.30.160.60:FF:000733">
    <property type="entry name" value="Zinc finger protein 236 variant"/>
    <property type="match status" value="1"/>
</dbReference>
<dbReference type="InterPro" id="IPR013087">
    <property type="entry name" value="Znf_C2H2_type"/>
</dbReference>
<evidence type="ECO:0000256" key="10">
    <source>
        <dbReference type="ARBA" id="ARBA00023242"/>
    </source>
</evidence>
<proteinExistence type="inferred from homology"/>
<evidence type="ECO:0000256" key="2">
    <source>
        <dbReference type="ARBA" id="ARBA00006991"/>
    </source>
</evidence>
<keyword evidence="3" id="KW-0479">Metal-binding</keyword>
<feature type="domain" description="C2H2-type" evidence="13">
    <location>
        <begin position="335"/>
        <end position="362"/>
    </location>
</feature>
<keyword evidence="4" id="KW-0677">Repeat</keyword>
<evidence type="ECO:0000256" key="11">
    <source>
        <dbReference type="PROSITE-ProRule" id="PRU00042"/>
    </source>
</evidence>
<dbReference type="FunFam" id="3.30.160.60:FF:002343">
    <property type="entry name" value="Zinc finger protein 33A"/>
    <property type="match status" value="2"/>
</dbReference>
<evidence type="ECO:0000256" key="12">
    <source>
        <dbReference type="SAM" id="MobiDB-lite"/>
    </source>
</evidence>
<reference evidence="15" key="1">
    <citation type="submission" date="2025-08" db="UniProtKB">
        <authorList>
            <consortium name="RefSeq"/>
        </authorList>
    </citation>
    <scope>IDENTIFICATION</scope>
    <source>
        <strain evidence="15">Quisiro</strain>
        <tissue evidence="15">Liver</tissue>
    </source>
</reference>
<feature type="domain" description="C2H2-type" evidence="13">
    <location>
        <begin position="279"/>
        <end position="306"/>
    </location>
</feature>
<keyword evidence="9" id="KW-0804">Transcription</keyword>
<dbReference type="Proteomes" id="UP000192220">
    <property type="component" value="Unplaced"/>
</dbReference>
<evidence type="ECO:0000256" key="7">
    <source>
        <dbReference type="ARBA" id="ARBA00023015"/>
    </source>
</evidence>
<dbReference type="FunFam" id="3.30.160.60:FF:000260">
    <property type="entry name" value="Spalt-like transcription factor 1"/>
    <property type="match status" value="1"/>
</dbReference>
<feature type="domain" description="C2H2-type" evidence="13">
    <location>
        <begin position="172"/>
        <end position="199"/>
    </location>
</feature>
<dbReference type="OrthoDB" id="654211at2759"/>
<dbReference type="InParanoid" id="A0A2I4CQS8"/>
<feature type="compositionally biased region" description="Basic and acidic residues" evidence="12">
    <location>
        <begin position="38"/>
        <end position="48"/>
    </location>
</feature>
<dbReference type="SUPFAM" id="SSF57667">
    <property type="entry name" value="beta-beta-alpha zinc fingers"/>
    <property type="match status" value="5"/>
</dbReference>
<evidence type="ECO:0000313" key="15">
    <source>
        <dbReference type="RefSeq" id="XP_013882342.1"/>
    </source>
</evidence>
<keyword evidence="7" id="KW-0805">Transcription regulation</keyword>
<name>A0A2I4CQS8_AUSLI</name>
<evidence type="ECO:0000256" key="9">
    <source>
        <dbReference type="ARBA" id="ARBA00023163"/>
    </source>
</evidence>
<feature type="compositionally biased region" description="Acidic residues" evidence="12">
    <location>
        <begin position="149"/>
        <end position="158"/>
    </location>
</feature>
<dbReference type="Pfam" id="PF13912">
    <property type="entry name" value="zf-C2H2_6"/>
    <property type="match status" value="1"/>
</dbReference>
<comment type="subcellular location">
    <subcellularLocation>
        <location evidence="1">Nucleus</location>
    </subcellularLocation>
</comment>
<dbReference type="PANTHER" id="PTHR24409:SF295">
    <property type="entry name" value="AZ2-RELATED"/>
    <property type="match status" value="1"/>
</dbReference>
<keyword evidence="14" id="KW-1185">Reference proteome</keyword>
<dbReference type="GO" id="GO:0005634">
    <property type="term" value="C:nucleus"/>
    <property type="evidence" value="ECO:0007669"/>
    <property type="project" value="UniProtKB-SubCell"/>
</dbReference>
<dbReference type="PROSITE" id="PS00028">
    <property type="entry name" value="ZINC_FINGER_C2H2_1"/>
    <property type="match status" value="7"/>
</dbReference>
<keyword evidence="10" id="KW-0539">Nucleus</keyword>
<evidence type="ECO:0000313" key="14">
    <source>
        <dbReference type="Proteomes" id="UP000192220"/>
    </source>
</evidence>
<dbReference type="FunFam" id="3.30.160.60:FF:001480">
    <property type="entry name" value="Si:cabz01071911.3"/>
    <property type="match status" value="1"/>
</dbReference>
<sequence>MIKKESPEEWRPGVDLQEPELIIVKEEEEEPWTSLEGRQLDVKEEADATKFSFTTVSLKSDYDEKPLLSPLLQHQMEDGDLSTSSSADQMEATTGEADSGGGETTRNPSLNSHLDDSSSSETEVSDCCEDEEDENHSDSGLKGLSDFEPIPEDSDEDWKESKSPELGVNKSFSCSECGKQFLHVQSLQKHMSSHSGVKASSSLVKKSFDVESQQRLQVAQKSFSCDDCDENFTRKTDLNTHKRIHTGQKTFVCDVCERRFSYKSRLDAHTRIHTGDQPFVCDVCGQRCSGKAHLNRHMRIHTGQKPFTCDFCERKFSQRGSLNIHIRIHTGQKPFACDVCERQFSQRTDLNRHARIHTGDKPFACRVCGRQFNQKGNLNTHMKTHTENKALVCNDS</sequence>
<evidence type="ECO:0000256" key="8">
    <source>
        <dbReference type="ARBA" id="ARBA00023125"/>
    </source>
</evidence>
<comment type="similarity">
    <text evidence="2">Belongs to the krueppel C2H2-type zinc-finger protein family.</text>
</comment>